<organism evidence="2 3">
    <name type="scientific">Trichogramma brassicae</name>
    <dbReference type="NCBI Taxonomy" id="86971"/>
    <lineage>
        <taxon>Eukaryota</taxon>
        <taxon>Metazoa</taxon>
        <taxon>Ecdysozoa</taxon>
        <taxon>Arthropoda</taxon>
        <taxon>Hexapoda</taxon>
        <taxon>Insecta</taxon>
        <taxon>Pterygota</taxon>
        <taxon>Neoptera</taxon>
        <taxon>Endopterygota</taxon>
        <taxon>Hymenoptera</taxon>
        <taxon>Apocrita</taxon>
        <taxon>Proctotrupomorpha</taxon>
        <taxon>Chalcidoidea</taxon>
        <taxon>Trichogrammatidae</taxon>
        <taxon>Trichogramma</taxon>
    </lineage>
</organism>
<feature type="region of interest" description="Disordered" evidence="1">
    <location>
        <begin position="34"/>
        <end position="57"/>
    </location>
</feature>
<feature type="compositionally biased region" description="Low complexity" evidence="1">
    <location>
        <begin position="34"/>
        <end position="47"/>
    </location>
</feature>
<dbReference type="OrthoDB" id="242257at2759"/>
<accession>A0A6H5IHF3</accession>
<dbReference type="EMBL" id="CADCXV010000734">
    <property type="protein sequence ID" value="CAB0034181.1"/>
    <property type="molecule type" value="Genomic_DNA"/>
</dbReference>
<evidence type="ECO:0000313" key="2">
    <source>
        <dbReference type="EMBL" id="CAB0034181.1"/>
    </source>
</evidence>
<dbReference type="AlphaFoldDB" id="A0A6H5IHF3"/>
<name>A0A6H5IHF3_9HYME</name>
<sequence>MRIIGFENESCARVAQCRRRRCARKLLTLPITSHTTSSSNVNSTGLTQGSESHGSSFADKIHGLTEKLQALGHHRTDSEASGRPRTGTICHLSDFFFAHSPTRFFLSKTEILHFRKCPSDDISDPHVLQLPRRAREEEHRQQPQPQPDIAQFLAQVQLLAAR</sequence>
<evidence type="ECO:0000313" key="3">
    <source>
        <dbReference type="Proteomes" id="UP000479190"/>
    </source>
</evidence>
<evidence type="ECO:0000256" key="1">
    <source>
        <dbReference type="SAM" id="MobiDB-lite"/>
    </source>
</evidence>
<reference evidence="2 3" key="1">
    <citation type="submission" date="2020-02" db="EMBL/GenBank/DDBJ databases">
        <authorList>
            <person name="Ferguson B K."/>
        </authorList>
    </citation>
    <scope>NUCLEOTIDE SEQUENCE [LARGE SCALE GENOMIC DNA]</scope>
</reference>
<protein>
    <submittedName>
        <fullName evidence="2">Uncharacterized protein</fullName>
    </submittedName>
</protein>
<dbReference type="Proteomes" id="UP000479190">
    <property type="component" value="Unassembled WGS sequence"/>
</dbReference>
<keyword evidence="3" id="KW-1185">Reference proteome</keyword>
<gene>
    <name evidence="2" type="ORF">TBRA_LOCUS6079</name>
</gene>
<proteinExistence type="predicted"/>